<evidence type="ECO:0000313" key="2">
    <source>
        <dbReference type="Proteomes" id="UP000331127"/>
    </source>
</evidence>
<evidence type="ECO:0000313" key="1">
    <source>
        <dbReference type="EMBL" id="GES10963.1"/>
    </source>
</evidence>
<dbReference type="Proteomes" id="UP000331127">
    <property type="component" value="Unassembled WGS sequence"/>
</dbReference>
<dbReference type="InterPro" id="IPR011990">
    <property type="entry name" value="TPR-like_helical_dom_sf"/>
</dbReference>
<dbReference type="EMBL" id="BLAE01000025">
    <property type="protein sequence ID" value="GES10963.1"/>
    <property type="molecule type" value="Genomic_DNA"/>
</dbReference>
<proteinExistence type="predicted"/>
<name>A0A5M3WWL0_9ACTN</name>
<protein>
    <submittedName>
        <fullName evidence="1">Transcriptional regulator</fullName>
    </submittedName>
</protein>
<dbReference type="RefSeq" id="WP_155356352.1">
    <property type="nucleotide sequence ID" value="NZ_BAAAHL010000056.1"/>
</dbReference>
<comment type="caution">
    <text evidence="1">The sequence shown here is derived from an EMBL/GenBank/DDBJ whole genome shotgun (WGS) entry which is preliminary data.</text>
</comment>
<gene>
    <name evidence="1" type="ORF">Amac_045600</name>
</gene>
<dbReference type="SUPFAM" id="SSF48452">
    <property type="entry name" value="TPR-like"/>
    <property type="match status" value="1"/>
</dbReference>
<dbReference type="OrthoDB" id="3213425at2"/>
<keyword evidence="2" id="KW-1185">Reference proteome</keyword>
<organism evidence="1 2">
    <name type="scientific">Acrocarpospora macrocephala</name>
    <dbReference type="NCBI Taxonomy" id="150177"/>
    <lineage>
        <taxon>Bacteria</taxon>
        <taxon>Bacillati</taxon>
        <taxon>Actinomycetota</taxon>
        <taxon>Actinomycetes</taxon>
        <taxon>Streptosporangiales</taxon>
        <taxon>Streptosporangiaceae</taxon>
        <taxon>Acrocarpospora</taxon>
    </lineage>
</organism>
<dbReference type="Gene3D" id="1.25.40.10">
    <property type="entry name" value="Tetratricopeptide repeat domain"/>
    <property type="match status" value="1"/>
</dbReference>
<dbReference type="AlphaFoldDB" id="A0A5M3WWL0"/>
<accession>A0A5M3WWL0</accession>
<sequence length="449" mass="48263">MNKPVTNQGLEDLLAEAAYDRSHAAFARQVNAAGARDHGLILRYDGASVYWWLRGRRPEQPGPELIATVLSARLHRQVNVAELGFAGRDGERDGLLFPATVPEAVETASALWRRFGRRGRPATVAPFVTAAAIETGWRWHFDPPDSSIARAAGRRVTGMDVEMLRGCFDQFLELDRRHGGGHARTFLADFLTRDVAPLLRGSYTDPVGRDLFAVAAELTGMAGFMSYDISEQGAAQRAFIQALRLSKASGDRTYGAHILANLATQAVFLDLPGEAVRLARAAIDGAGRRPVASVSARLLSSQATAHAVAGDLQAFRTAIGKAEHALNRADETGPSWAGYFSPAHLAGSAMRSLLDLGRPEEALTFREQVMDLAPGNARTRALHTALTATAYARAGHVDAAAHLALEALALAQRIRSERVQARITLLASTLAPHRPVPEVAAFLEQAVGP</sequence>
<reference evidence="1 2" key="1">
    <citation type="submission" date="2019-10" db="EMBL/GenBank/DDBJ databases">
        <title>Whole genome shotgun sequence of Acrocarpospora macrocephala NBRC 16266.</title>
        <authorList>
            <person name="Ichikawa N."/>
            <person name="Kimura A."/>
            <person name="Kitahashi Y."/>
            <person name="Komaki H."/>
            <person name="Oguchi A."/>
        </authorList>
    </citation>
    <scope>NUCLEOTIDE SEQUENCE [LARGE SCALE GENOMIC DNA]</scope>
    <source>
        <strain evidence="1 2">NBRC 16266</strain>
    </source>
</reference>